<protein>
    <submittedName>
        <fullName evidence="1">PP-loop superfamily ATPase fused to Zn-finger domain</fullName>
    </submittedName>
</protein>
<dbReference type="Gene3D" id="3.40.50.620">
    <property type="entry name" value="HUPs"/>
    <property type="match status" value="1"/>
</dbReference>
<gene>
    <name evidence="1" type="ORF">CSP5_0010</name>
</gene>
<dbReference type="AlphaFoldDB" id="A0A1N5RYZ0"/>
<dbReference type="Proteomes" id="UP000195607">
    <property type="component" value="Chromosome I"/>
</dbReference>
<reference evidence="1 2" key="1">
    <citation type="submission" date="2016-04" db="EMBL/GenBank/DDBJ databases">
        <authorList>
            <person name="Evans L.H."/>
            <person name="Alamgir A."/>
            <person name="Owens N."/>
            <person name="Weber N.D."/>
            <person name="Virtaneva K."/>
            <person name="Barbian K."/>
            <person name="Babar A."/>
            <person name="Rosenke K."/>
        </authorList>
    </citation>
    <scope>NUCLEOTIDE SEQUENCE [LARGE SCALE GENOMIC DNA]</scope>
    <source>
        <strain evidence="2">S5(T) (JCM 30642 \VKM B-2941)</strain>
    </source>
</reference>
<organism evidence="1 2">
    <name type="scientific">Cuniculiplasma divulgatum</name>
    <dbReference type="NCBI Taxonomy" id="1673428"/>
    <lineage>
        <taxon>Archaea</taxon>
        <taxon>Methanobacteriati</taxon>
        <taxon>Thermoplasmatota</taxon>
        <taxon>Thermoplasmata</taxon>
        <taxon>Thermoplasmatales</taxon>
        <taxon>Cuniculiplasmataceae</taxon>
        <taxon>Cuniculiplasma</taxon>
    </lineage>
</organism>
<dbReference type="EMBL" id="LT671858">
    <property type="protein sequence ID" value="SIM28974.1"/>
    <property type="molecule type" value="Genomic_DNA"/>
</dbReference>
<proteinExistence type="predicted"/>
<dbReference type="InterPro" id="IPR014729">
    <property type="entry name" value="Rossmann-like_a/b/a_fold"/>
</dbReference>
<dbReference type="RefSeq" id="WP_148689388.1">
    <property type="nucleotide sequence ID" value="NZ_LT671858.1"/>
</dbReference>
<name>A0A1N5RYZ0_9ARCH</name>
<dbReference type="GeneID" id="41587332"/>
<evidence type="ECO:0000313" key="2">
    <source>
        <dbReference type="Proteomes" id="UP000195607"/>
    </source>
</evidence>
<accession>A0A1N5RYZ0</accession>
<evidence type="ECO:0000313" key="1">
    <source>
        <dbReference type="EMBL" id="SIM28974.1"/>
    </source>
</evidence>
<sequence length="463" mass="53948">MPFLDRIRCFETLEISVHSFSKNFAKINISLDNREKFTLEYKYDHEVELNENLAGLMGATAVINYALFTGEIIFDFPTSESDRKMIEEMVKINNVEVFINRLCRIRYPFFRNEFLPADEEVTQENANGNTKLTFRSEYVDNYSGSPNGRSAIMLSGGKESLLSYGIMRELTGNALPYFFNESGGHWKAAKHSHDYLSRVTESARVWSNIDRFYNFMNHRMPILDPVVSFSWADDYPVQLFLFPVYLFATFPSLRLKGIKDIIMGNEMDDPAEEPPYRGIKHYYGVYDQSPDFQRRFSKYTQEKGFGITLWSALYDIYGSVVEDILVNRYHDLYLLQRSCHSCRYQNGDVYPCGKCTKCLGVRLFIEYAHGDPEEIHYPLKTNLLDMVKEEKMKLDPDELEFLTDGLQSGDYDMNTQITGIHLLPGETEIMEQIPVEYREGIYSIISEYTNGNWKLDNSKWIKY</sequence>